<dbReference type="PANTHER" id="PTHR34836">
    <property type="entry name" value="OS06G0188250 PROTEIN"/>
    <property type="match status" value="1"/>
</dbReference>
<dbReference type="InterPro" id="IPR015683">
    <property type="entry name" value="Ionotropic_Glu_rcpt"/>
</dbReference>
<dbReference type="EMBL" id="JBJUIK010000017">
    <property type="protein sequence ID" value="KAL3498143.1"/>
    <property type="molecule type" value="Genomic_DNA"/>
</dbReference>
<dbReference type="AlphaFoldDB" id="A0ABD2XTI6"/>
<keyword evidence="1" id="KW-0472">Membrane</keyword>
<organism evidence="2 3">
    <name type="scientific">Cinchona calisaya</name>
    <dbReference type="NCBI Taxonomy" id="153742"/>
    <lineage>
        <taxon>Eukaryota</taxon>
        <taxon>Viridiplantae</taxon>
        <taxon>Streptophyta</taxon>
        <taxon>Embryophyta</taxon>
        <taxon>Tracheophyta</taxon>
        <taxon>Spermatophyta</taxon>
        <taxon>Magnoliopsida</taxon>
        <taxon>eudicotyledons</taxon>
        <taxon>Gunneridae</taxon>
        <taxon>Pentapetalae</taxon>
        <taxon>asterids</taxon>
        <taxon>lamiids</taxon>
        <taxon>Gentianales</taxon>
        <taxon>Rubiaceae</taxon>
        <taxon>Cinchonoideae</taxon>
        <taxon>Cinchoneae</taxon>
        <taxon>Cinchona</taxon>
    </lineage>
</organism>
<dbReference type="PANTHER" id="PTHR34836:SF1">
    <property type="entry name" value="OS09G0428600 PROTEIN"/>
    <property type="match status" value="1"/>
</dbReference>
<accession>A0ABD2XTI6</accession>
<name>A0ABD2XTI6_9GENT</name>
<reference evidence="2 3" key="1">
    <citation type="submission" date="2024-11" db="EMBL/GenBank/DDBJ databases">
        <title>A near-complete genome assembly of Cinchona calisaya.</title>
        <authorList>
            <person name="Lian D.C."/>
            <person name="Zhao X.W."/>
            <person name="Wei L."/>
        </authorList>
    </citation>
    <scope>NUCLEOTIDE SEQUENCE [LARGE SCALE GENOMIC DNA]</scope>
    <source>
        <tissue evidence="2">Nenye</tissue>
    </source>
</reference>
<evidence type="ECO:0000313" key="3">
    <source>
        <dbReference type="Proteomes" id="UP001630127"/>
    </source>
</evidence>
<proteinExistence type="predicted"/>
<dbReference type="Proteomes" id="UP001630127">
    <property type="component" value="Unassembled WGS sequence"/>
</dbReference>
<evidence type="ECO:0000256" key="1">
    <source>
        <dbReference type="SAM" id="Phobius"/>
    </source>
</evidence>
<evidence type="ECO:0000313" key="2">
    <source>
        <dbReference type="EMBL" id="KAL3498143.1"/>
    </source>
</evidence>
<comment type="caution">
    <text evidence="2">The sequence shown here is derived from an EMBL/GenBank/DDBJ whole genome shotgun (WGS) entry which is preliminary data.</text>
</comment>
<sequence>MATAQSISPINVGIILDTLSGEGEMSCIRMAFKDFYLSHSHYKTRLVPYYRDAKEVVGAAAAGAIPSLSVYMITCVKFLLSLGIFTVIEKQKFMYLRKA</sequence>
<keyword evidence="1" id="KW-0812">Transmembrane</keyword>
<feature type="transmembrane region" description="Helical" evidence="1">
    <location>
        <begin position="68"/>
        <end position="88"/>
    </location>
</feature>
<keyword evidence="1" id="KW-1133">Transmembrane helix</keyword>
<keyword evidence="3" id="KW-1185">Reference proteome</keyword>
<gene>
    <name evidence="2" type="ORF">ACH5RR_040875</name>
</gene>
<protein>
    <submittedName>
        <fullName evidence="2">Uncharacterized protein</fullName>
    </submittedName>
</protein>